<dbReference type="PANTHER" id="PTHR14678:SF1">
    <property type="entry name" value="ZINC FINGER PROTEIN 750"/>
    <property type="match status" value="1"/>
</dbReference>
<evidence type="ECO:0000256" key="8">
    <source>
        <dbReference type="ARBA" id="ARBA00023163"/>
    </source>
</evidence>
<keyword evidence="2" id="KW-0479">Metal-binding</keyword>
<evidence type="ECO:0000259" key="12">
    <source>
        <dbReference type="Pfam" id="PF15269"/>
    </source>
</evidence>
<dbReference type="CTD" id="79755"/>
<feature type="compositionally biased region" description="Basic and acidic residues" evidence="11">
    <location>
        <begin position="564"/>
        <end position="573"/>
    </location>
</feature>
<comment type="subcellular location">
    <subcellularLocation>
        <location evidence="1">Nucleus</location>
    </subcellularLocation>
</comment>
<evidence type="ECO:0000256" key="1">
    <source>
        <dbReference type="ARBA" id="ARBA00004123"/>
    </source>
</evidence>
<dbReference type="Proteomes" id="UP000007635">
    <property type="component" value="Chromosome XI"/>
</dbReference>
<keyword evidence="7" id="KW-0010">Activator</keyword>
<keyword evidence="14" id="KW-1185">Reference proteome</keyword>
<dbReference type="InterPro" id="IPR039363">
    <property type="entry name" value="ZNF750"/>
</dbReference>
<evidence type="ECO:0000256" key="7">
    <source>
        <dbReference type="ARBA" id="ARBA00023159"/>
    </source>
</evidence>
<keyword evidence="8" id="KW-0804">Transcription</keyword>
<dbReference type="Bgee" id="ENSGACG00000010661">
    <property type="expression patterns" value="Expressed in zone of skin and 1 other cell type or tissue"/>
</dbReference>
<dbReference type="GO" id="GO:1990841">
    <property type="term" value="F:promoter-specific chromatin binding"/>
    <property type="evidence" value="ECO:0007669"/>
    <property type="project" value="TreeGrafter"/>
</dbReference>
<dbReference type="GO" id="GO:0008270">
    <property type="term" value="F:zinc ion binding"/>
    <property type="evidence" value="ECO:0007669"/>
    <property type="project" value="UniProtKB-KW"/>
</dbReference>
<evidence type="ECO:0000256" key="9">
    <source>
        <dbReference type="ARBA" id="ARBA00023242"/>
    </source>
</evidence>
<reference evidence="13 14" key="1">
    <citation type="journal article" date="2021" name="G3 (Bethesda)">
        <title>Improved contiguity of the threespine stickleback genome using long-read sequencing.</title>
        <authorList>
            <person name="Nath S."/>
            <person name="Shaw D.E."/>
            <person name="White M.A."/>
        </authorList>
    </citation>
    <scope>NUCLEOTIDE SEQUENCE [LARGE SCALE GENOMIC DNA]</scope>
    <source>
        <strain evidence="13 14">Lake Benthic</strain>
    </source>
</reference>
<evidence type="ECO:0000256" key="2">
    <source>
        <dbReference type="ARBA" id="ARBA00022723"/>
    </source>
</evidence>
<dbReference type="GO" id="GO:0000978">
    <property type="term" value="F:RNA polymerase II cis-regulatory region sequence-specific DNA binding"/>
    <property type="evidence" value="ECO:0007669"/>
    <property type="project" value="TreeGrafter"/>
</dbReference>
<protein>
    <recommendedName>
        <fullName evidence="10">Zinc finger protein 750</fullName>
    </recommendedName>
</protein>
<dbReference type="GeneTree" id="ENSGT00530000063870"/>
<dbReference type="STRING" id="69293.ENSGACP00000014100"/>
<dbReference type="RefSeq" id="XP_040046894.1">
    <property type="nucleotide sequence ID" value="XM_040190960.1"/>
</dbReference>
<dbReference type="GO" id="GO:0005634">
    <property type="term" value="C:nucleus"/>
    <property type="evidence" value="ECO:0007669"/>
    <property type="project" value="UniProtKB-SubCell"/>
</dbReference>
<name>G3P926_GASAC</name>
<dbReference type="GeneID" id="120827836"/>
<reference evidence="13" key="3">
    <citation type="submission" date="2025-09" db="UniProtKB">
        <authorList>
            <consortium name="Ensembl"/>
        </authorList>
    </citation>
    <scope>IDENTIFICATION</scope>
</reference>
<feature type="region of interest" description="Disordered" evidence="11">
    <location>
        <begin position="139"/>
        <end position="165"/>
    </location>
</feature>
<dbReference type="FunCoup" id="G3P926">
    <property type="interactions" value="555"/>
</dbReference>
<feature type="region of interest" description="Disordered" evidence="11">
    <location>
        <begin position="60"/>
        <end position="126"/>
    </location>
</feature>
<feature type="region of interest" description="Disordered" evidence="11">
    <location>
        <begin position="1"/>
        <end position="21"/>
    </location>
</feature>
<keyword evidence="9" id="KW-0539">Nucleus</keyword>
<feature type="compositionally biased region" description="Basic residues" evidence="11">
    <location>
        <begin position="574"/>
        <end position="589"/>
    </location>
</feature>
<evidence type="ECO:0000256" key="6">
    <source>
        <dbReference type="ARBA" id="ARBA00023015"/>
    </source>
</evidence>
<dbReference type="OMA" id="PSAYDHY"/>
<feature type="compositionally biased region" description="Polar residues" evidence="11">
    <location>
        <begin position="402"/>
        <end position="418"/>
    </location>
</feature>
<feature type="region of interest" description="Disordered" evidence="11">
    <location>
        <begin position="308"/>
        <end position="379"/>
    </location>
</feature>
<feature type="compositionally biased region" description="Basic residues" evidence="11">
    <location>
        <begin position="547"/>
        <end position="556"/>
    </location>
</feature>
<evidence type="ECO:0000313" key="13">
    <source>
        <dbReference type="Ensembl" id="ENSGACP00000014100.1"/>
    </source>
</evidence>
<dbReference type="KEGG" id="gat:120827836"/>
<evidence type="ECO:0000256" key="5">
    <source>
        <dbReference type="ARBA" id="ARBA00022833"/>
    </source>
</evidence>
<dbReference type="InParanoid" id="G3P926"/>
<evidence type="ECO:0000256" key="3">
    <source>
        <dbReference type="ARBA" id="ARBA00022771"/>
    </source>
</evidence>
<proteinExistence type="predicted"/>
<keyword evidence="4" id="KW-0221">Differentiation</keyword>
<keyword evidence="6" id="KW-0805">Transcription regulation</keyword>
<evidence type="ECO:0000313" key="14">
    <source>
        <dbReference type="Proteomes" id="UP000007635"/>
    </source>
</evidence>
<feature type="region of interest" description="Disordered" evidence="11">
    <location>
        <begin position="391"/>
        <end position="498"/>
    </location>
</feature>
<dbReference type="AlphaFoldDB" id="G3P926"/>
<dbReference type="eggNOG" id="ENOG502QU7X">
    <property type="taxonomic scope" value="Eukaryota"/>
</dbReference>
<accession>G3P926</accession>
<evidence type="ECO:0000256" key="4">
    <source>
        <dbReference type="ARBA" id="ARBA00022782"/>
    </source>
</evidence>
<evidence type="ECO:0000256" key="10">
    <source>
        <dbReference type="ARBA" id="ARBA00040216"/>
    </source>
</evidence>
<dbReference type="GO" id="GO:0001228">
    <property type="term" value="F:DNA-binding transcription activator activity, RNA polymerase II-specific"/>
    <property type="evidence" value="ECO:0007669"/>
    <property type="project" value="TreeGrafter"/>
</dbReference>
<dbReference type="InterPro" id="IPR039064">
    <property type="entry name" value="ZNF750_Znf"/>
</dbReference>
<evidence type="ECO:0000256" key="11">
    <source>
        <dbReference type="SAM" id="MobiDB-lite"/>
    </source>
</evidence>
<dbReference type="Pfam" id="PF15269">
    <property type="entry name" value="zf-C2H2_7"/>
    <property type="match status" value="1"/>
</dbReference>
<dbReference type="GO" id="GO:0030154">
    <property type="term" value="P:cell differentiation"/>
    <property type="evidence" value="ECO:0007669"/>
    <property type="project" value="UniProtKB-KW"/>
</dbReference>
<dbReference type="Ensembl" id="ENSGACT00000014125.2">
    <property type="protein sequence ID" value="ENSGACP00000014100.1"/>
    <property type="gene ID" value="ENSGACG00000010661.2"/>
</dbReference>
<dbReference type="PANTHER" id="PTHR14678">
    <property type="entry name" value="PROLINE-RICH PROTEIN 35-RELATED"/>
    <property type="match status" value="1"/>
</dbReference>
<organism evidence="13 14">
    <name type="scientific">Gasterosteus aculeatus aculeatus</name>
    <name type="common">three-spined stickleback</name>
    <dbReference type="NCBI Taxonomy" id="481459"/>
    <lineage>
        <taxon>Eukaryota</taxon>
        <taxon>Metazoa</taxon>
        <taxon>Chordata</taxon>
        <taxon>Craniata</taxon>
        <taxon>Vertebrata</taxon>
        <taxon>Euteleostomi</taxon>
        <taxon>Actinopterygii</taxon>
        <taxon>Neopterygii</taxon>
        <taxon>Teleostei</taxon>
        <taxon>Neoteleostei</taxon>
        <taxon>Acanthomorphata</taxon>
        <taxon>Eupercaria</taxon>
        <taxon>Perciformes</taxon>
        <taxon>Cottioidei</taxon>
        <taxon>Gasterosteales</taxon>
        <taxon>Gasterosteidae</taxon>
        <taxon>Gasterosteus</taxon>
    </lineage>
</organism>
<sequence length="589" mass="64589">METAQERKPKRPHYIPRPPGKPFKYQCFQCPFTCNEKSHLFNHMKYNLCKNSISLMSQKNARQVKPAAQEVPDFPSPPAEKQGGPESDAAERREDPEEADVGCDSPLDEDGRSETNSNTATEGENADEAKAALRLSAFSPVTPKGDGAEAFKSPAQQPGDARPPVPAFNHHGFPWVSLKPFPAPMVPEYTPYLLPDGPLYPPYYLPTVHRANETNSPPFRPEFMHPQRPVVPQPIAPPHTSLFPSYPYRYCHPLHSGPPLHFTLYRPHELSMPVTGPRYLPLDLYGPALVPEDYSLYLHSRSSLDGLVESTREESNSGQSGDKEARPRDGPKEGCSALGSPDRPGHTHIIQRDAEAPHYTRPSDPQANSQPGHAAAPAQPITTDVRLEELRTDGDGGFSGSHRYSSLMASEPRPQTSPDLGVEDGGEDLTPLNLSTRTEGTERSHRPRSSSPQDLEGKELPLNLSLRAPDRSPAHSGAPSASEDLRLRSDAELEEEPCDQRQTAALALCQLAIASSAPSLRDFSAAHRSSVDSADTLSLRSPEKTKHTSIAKKAGVKRAGSDQADTKCHEANKRAKAPGRALRRRPRRC</sequence>
<feature type="region of interest" description="Disordered" evidence="11">
    <location>
        <begin position="522"/>
        <end position="589"/>
    </location>
</feature>
<dbReference type="GO" id="GO:0008544">
    <property type="term" value="P:epidermis development"/>
    <property type="evidence" value="ECO:0007669"/>
    <property type="project" value="TreeGrafter"/>
</dbReference>
<keyword evidence="3" id="KW-0863">Zinc-finger</keyword>
<feature type="domain" description="Zinc finger protein 750-like zinc finger" evidence="12">
    <location>
        <begin position="5"/>
        <end position="58"/>
    </location>
</feature>
<keyword evidence="5" id="KW-0862">Zinc</keyword>
<feature type="compositionally biased region" description="Basic and acidic residues" evidence="11">
    <location>
        <begin position="310"/>
        <end position="332"/>
    </location>
</feature>
<reference evidence="13" key="2">
    <citation type="submission" date="2025-08" db="UniProtKB">
        <authorList>
            <consortium name="Ensembl"/>
        </authorList>
    </citation>
    <scope>IDENTIFICATION</scope>
</reference>